<dbReference type="Proteomes" id="UP001341840">
    <property type="component" value="Unassembled WGS sequence"/>
</dbReference>
<dbReference type="PANTHER" id="PTHR31672:SF2">
    <property type="entry name" value="F-BOX DOMAIN-CONTAINING PROTEIN"/>
    <property type="match status" value="1"/>
</dbReference>
<dbReference type="PANTHER" id="PTHR31672">
    <property type="entry name" value="BNACNNG10540D PROTEIN"/>
    <property type="match status" value="1"/>
</dbReference>
<sequence length="253" mass="28907">MSGSTESISCSAEEIEGNDCLLTQILVRLPLRDVITFKPVSKRTSHGDCFQTMIYSSESSVWKPGLPFRAPFNVCRAFEGVYFKDSVYWVIDGVGCKQTLRFDLNDECLKDDVPPLPLVHGSPYHQVLPLAPACGYMNFLDLESVCCIRVFQLKEDDSSSSSRWILMHSIDLRSTNLEIDYKIRSDRKFYMYSVLHLMEDEEDEMVLLVQLRNKVVAVRLKDKSYYDVFHLPIPIKEATSLTRGTAPFPTLRA</sequence>
<name>A0ABU6TQC8_9FABA</name>
<proteinExistence type="predicted"/>
<evidence type="ECO:0000313" key="2">
    <source>
        <dbReference type="Proteomes" id="UP001341840"/>
    </source>
</evidence>
<reference evidence="1 2" key="1">
    <citation type="journal article" date="2023" name="Plants (Basel)">
        <title>Bridging the Gap: Combining Genomics and Transcriptomics Approaches to Understand Stylosanthes scabra, an Orphan Legume from the Brazilian Caatinga.</title>
        <authorList>
            <person name="Ferreira-Neto J.R.C."/>
            <person name="da Silva M.D."/>
            <person name="Binneck E."/>
            <person name="de Melo N.F."/>
            <person name="da Silva R.H."/>
            <person name="de Melo A.L.T.M."/>
            <person name="Pandolfi V."/>
            <person name="Bustamante F.O."/>
            <person name="Brasileiro-Vidal A.C."/>
            <person name="Benko-Iseppon A.M."/>
        </authorList>
    </citation>
    <scope>NUCLEOTIDE SEQUENCE [LARGE SCALE GENOMIC DNA]</scope>
    <source>
        <tissue evidence="1">Leaves</tissue>
    </source>
</reference>
<accession>A0ABU6TQC8</accession>
<dbReference type="EMBL" id="JASCZI010091700">
    <property type="protein sequence ID" value="MED6151022.1"/>
    <property type="molecule type" value="Genomic_DNA"/>
</dbReference>
<gene>
    <name evidence="1" type="ORF">PIB30_078331</name>
</gene>
<comment type="caution">
    <text evidence="1">The sequence shown here is derived from an EMBL/GenBank/DDBJ whole genome shotgun (WGS) entry which is preliminary data.</text>
</comment>
<keyword evidence="2" id="KW-1185">Reference proteome</keyword>
<dbReference type="InterPro" id="IPR050796">
    <property type="entry name" value="SCF_F-box_component"/>
</dbReference>
<protein>
    <recommendedName>
        <fullName evidence="3">F-box protein</fullName>
    </recommendedName>
</protein>
<evidence type="ECO:0008006" key="3">
    <source>
        <dbReference type="Google" id="ProtNLM"/>
    </source>
</evidence>
<evidence type="ECO:0000313" key="1">
    <source>
        <dbReference type="EMBL" id="MED6151022.1"/>
    </source>
</evidence>
<organism evidence="1 2">
    <name type="scientific">Stylosanthes scabra</name>
    <dbReference type="NCBI Taxonomy" id="79078"/>
    <lineage>
        <taxon>Eukaryota</taxon>
        <taxon>Viridiplantae</taxon>
        <taxon>Streptophyta</taxon>
        <taxon>Embryophyta</taxon>
        <taxon>Tracheophyta</taxon>
        <taxon>Spermatophyta</taxon>
        <taxon>Magnoliopsida</taxon>
        <taxon>eudicotyledons</taxon>
        <taxon>Gunneridae</taxon>
        <taxon>Pentapetalae</taxon>
        <taxon>rosids</taxon>
        <taxon>fabids</taxon>
        <taxon>Fabales</taxon>
        <taxon>Fabaceae</taxon>
        <taxon>Papilionoideae</taxon>
        <taxon>50 kb inversion clade</taxon>
        <taxon>dalbergioids sensu lato</taxon>
        <taxon>Dalbergieae</taxon>
        <taxon>Pterocarpus clade</taxon>
        <taxon>Stylosanthes</taxon>
    </lineage>
</organism>